<dbReference type="SUPFAM" id="SSF53850">
    <property type="entry name" value="Periplasmic binding protein-like II"/>
    <property type="match status" value="1"/>
</dbReference>
<gene>
    <name evidence="2" type="ORF">H5P27_00470</name>
</gene>
<feature type="signal peptide" evidence="1">
    <location>
        <begin position="1"/>
        <end position="18"/>
    </location>
</feature>
<protein>
    <recommendedName>
        <fullName evidence="4">PBP domain-containing protein</fullName>
    </recommendedName>
</protein>
<dbReference type="EMBL" id="JACHVC010000001">
    <property type="protein sequence ID" value="MBC2604524.1"/>
    <property type="molecule type" value="Genomic_DNA"/>
</dbReference>
<reference evidence="2 3" key="1">
    <citation type="submission" date="2020-07" db="EMBL/GenBank/DDBJ databases">
        <authorList>
            <person name="Feng X."/>
        </authorList>
    </citation>
    <scope>NUCLEOTIDE SEQUENCE [LARGE SCALE GENOMIC DNA]</scope>
    <source>
        <strain evidence="2 3">JCM23202</strain>
    </source>
</reference>
<dbReference type="AlphaFoldDB" id="A0A7X1B356"/>
<sequence length="134" mass="14275">MKKTLSSLLLALSATSFAFSSPSVIVNSENSDSIDTDTLASVLVGKRKFWENGAEVVIAVLKDNSDSNNALESFAKMNDSRFKSHWQRLAFSGRGTMPKNFSDPAALVAFVKANKGAIGLTSDGSDLSGVKQVN</sequence>
<dbReference type="Proteomes" id="UP000526501">
    <property type="component" value="Unassembled WGS sequence"/>
</dbReference>
<dbReference type="Gene3D" id="3.40.190.10">
    <property type="entry name" value="Periplasmic binding protein-like II"/>
    <property type="match status" value="1"/>
</dbReference>
<evidence type="ECO:0000313" key="3">
    <source>
        <dbReference type="Proteomes" id="UP000526501"/>
    </source>
</evidence>
<evidence type="ECO:0000256" key="1">
    <source>
        <dbReference type="SAM" id="SignalP"/>
    </source>
</evidence>
<comment type="caution">
    <text evidence="2">The sequence shown here is derived from an EMBL/GenBank/DDBJ whole genome shotgun (WGS) entry which is preliminary data.</text>
</comment>
<feature type="chain" id="PRO_5030865644" description="PBP domain-containing protein" evidence="1">
    <location>
        <begin position="19"/>
        <end position="134"/>
    </location>
</feature>
<keyword evidence="1" id="KW-0732">Signal</keyword>
<accession>A0A7X1B356</accession>
<keyword evidence="3" id="KW-1185">Reference proteome</keyword>
<organism evidence="2 3">
    <name type="scientific">Pelagicoccus albus</name>
    <dbReference type="NCBI Taxonomy" id="415222"/>
    <lineage>
        <taxon>Bacteria</taxon>
        <taxon>Pseudomonadati</taxon>
        <taxon>Verrucomicrobiota</taxon>
        <taxon>Opitutia</taxon>
        <taxon>Puniceicoccales</taxon>
        <taxon>Pelagicoccaceae</taxon>
        <taxon>Pelagicoccus</taxon>
    </lineage>
</organism>
<evidence type="ECO:0008006" key="4">
    <source>
        <dbReference type="Google" id="ProtNLM"/>
    </source>
</evidence>
<dbReference type="RefSeq" id="WP_185658417.1">
    <property type="nucleotide sequence ID" value="NZ_CAWPOO010000001.1"/>
</dbReference>
<evidence type="ECO:0000313" key="2">
    <source>
        <dbReference type="EMBL" id="MBC2604524.1"/>
    </source>
</evidence>
<proteinExistence type="predicted"/>
<name>A0A7X1B356_9BACT</name>